<feature type="binding site" evidence="7 8">
    <location>
        <position position="69"/>
    </location>
    <ligand>
        <name>substrate</name>
    </ligand>
</feature>
<evidence type="ECO:0000313" key="13">
    <source>
        <dbReference type="Proteomes" id="UP000261284"/>
    </source>
</evidence>
<evidence type="ECO:0000256" key="7">
    <source>
        <dbReference type="HAMAP-Rule" id="MF_01629"/>
    </source>
</evidence>
<comment type="catalytic activity">
    <reaction evidence="7">
        <text>pyridoxamine 5'-phosphate + O2 + H2O = pyridoxal 5'-phosphate + H2O2 + NH4(+)</text>
        <dbReference type="Rhea" id="RHEA:15817"/>
        <dbReference type="ChEBI" id="CHEBI:15377"/>
        <dbReference type="ChEBI" id="CHEBI:15379"/>
        <dbReference type="ChEBI" id="CHEBI:16240"/>
        <dbReference type="ChEBI" id="CHEBI:28938"/>
        <dbReference type="ChEBI" id="CHEBI:58451"/>
        <dbReference type="ChEBI" id="CHEBI:597326"/>
        <dbReference type="EC" id="1.4.3.5"/>
    </reaction>
</comment>
<protein>
    <recommendedName>
        <fullName evidence="7">Pyridoxine/pyridoxamine 5'-phosphate oxidase</fullName>
        <ecNumber evidence="7">1.4.3.5</ecNumber>
    </recommendedName>
    <alternativeName>
        <fullName evidence="7">PNP/PMP oxidase</fullName>
        <shortName evidence="7">PNPOx</shortName>
    </alternativeName>
    <alternativeName>
        <fullName evidence="7">Pyridoxal 5'-phosphate synthase</fullName>
    </alternativeName>
</protein>
<evidence type="ECO:0000313" key="12">
    <source>
        <dbReference type="EMBL" id="RFM30569.1"/>
    </source>
</evidence>
<evidence type="ECO:0000259" key="10">
    <source>
        <dbReference type="Pfam" id="PF01243"/>
    </source>
</evidence>
<dbReference type="Proteomes" id="UP000261284">
    <property type="component" value="Unassembled WGS sequence"/>
</dbReference>
<dbReference type="GO" id="GO:0008615">
    <property type="term" value="P:pyridoxine biosynthetic process"/>
    <property type="evidence" value="ECO:0007669"/>
    <property type="project" value="UniProtKB-UniRule"/>
</dbReference>
<keyword evidence="6 7" id="KW-0664">Pyridoxine biosynthesis</keyword>
<dbReference type="SUPFAM" id="SSF50475">
    <property type="entry name" value="FMN-binding split barrel"/>
    <property type="match status" value="1"/>
</dbReference>
<evidence type="ECO:0000259" key="11">
    <source>
        <dbReference type="Pfam" id="PF10590"/>
    </source>
</evidence>
<comment type="pathway">
    <text evidence="7">Cofactor metabolism; pyridoxal 5'-phosphate salvage; pyridoxal 5'-phosphate from pyridoxine 5'-phosphate: step 1/1.</text>
</comment>
<dbReference type="InterPro" id="IPR012349">
    <property type="entry name" value="Split_barrel_FMN-bd"/>
</dbReference>
<evidence type="ECO:0000256" key="3">
    <source>
        <dbReference type="ARBA" id="ARBA00022630"/>
    </source>
</evidence>
<dbReference type="NCBIfam" id="NF004231">
    <property type="entry name" value="PRK05679.1"/>
    <property type="match status" value="1"/>
</dbReference>
<comment type="pathway">
    <text evidence="7">Cofactor metabolism; pyridoxal 5'-phosphate salvage; pyridoxal 5'-phosphate from pyridoxamine 5'-phosphate: step 1/1.</text>
</comment>
<dbReference type="PANTHER" id="PTHR10851">
    <property type="entry name" value="PYRIDOXINE-5-PHOSPHATE OXIDASE"/>
    <property type="match status" value="1"/>
</dbReference>
<dbReference type="NCBIfam" id="TIGR00558">
    <property type="entry name" value="pdxH"/>
    <property type="match status" value="1"/>
</dbReference>
<dbReference type="UniPathway" id="UPA01068">
    <property type="reaction ID" value="UER00304"/>
</dbReference>
<evidence type="ECO:0000256" key="5">
    <source>
        <dbReference type="ARBA" id="ARBA00023002"/>
    </source>
</evidence>
<dbReference type="Pfam" id="PF10590">
    <property type="entry name" value="PNP_phzG_C"/>
    <property type="match status" value="1"/>
</dbReference>
<dbReference type="RefSeq" id="WP_116846324.1">
    <property type="nucleotide sequence ID" value="NZ_QTJU01000001.1"/>
</dbReference>
<feature type="binding site" evidence="7 9">
    <location>
        <position position="86"/>
    </location>
    <ligand>
        <name>FMN</name>
        <dbReference type="ChEBI" id="CHEBI:58210"/>
    </ligand>
</feature>
<keyword evidence="3 7" id="KW-0285">Flavoprotein</keyword>
<comment type="function">
    <text evidence="7">Catalyzes the oxidation of either pyridoxine 5'-phosphate (PNP) or pyridoxamine 5'-phosphate (PMP) into pyridoxal 5'-phosphate (PLP).</text>
</comment>
<feature type="binding site" evidence="7 8">
    <location>
        <position position="130"/>
    </location>
    <ligand>
        <name>substrate</name>
    </ligand>
</feature>
<feature type="domain" description="Pyridoxine 5'-phosphate oxidase dimerisation C-terminal" evidence="11">
    <location>
        <begin position="174"/>
        <end position="214"/>
    </location>
</feature>
<evidence type="ECO:0000256" key="1">
    <source>
        <dbReference type="ARBA" id="ARBA00007301"/>
    </source>
</evidence>
<evidence type="ECO:0000256" key="2">
    <source>
        <dbReference type="ARBA" id="ARBA00011738"/>
    </source>
</evidence>
<evidence type="ECO:0000256" key="9">
    <source>
        <dbReference type="PIRSR" id="PIRSR000190-2"/>
    </source>
</evidence>
<comment type="catalytic activity">
    <reaction evidence="7">
        <text>pyridoxine 5'-phosphate + O2 = pyridoxal 5'-phosphate + H2O2</text>
        <dbReference type="Rhea" id="RHEA:15149"/>
        <dbReference type="ChEBI" id="CHEBI:15379"/>
        <dbReference type="ChEBI" id="CHEBI:16240"/>
        <dbReference type="ChEBI" id="CHEBI:58589"/>
        <dbReference type="ChEBI" id="CHEBI:597326"/>
        <dbReference type="EC" id="1.4.3.5"/>
    </reaction>
</comment>
<feature type="domain" description="Pyridoxamine 5'-phosphate oxidase N-terminal" evidence="10">
    <location>
        <begin position="40"/>
        <end position="160"/>
    </location>
</feature>
<dbReference type="GO" id="GO:0010181">
    <property type="term" value="F:FMN binding"/>
    <property type="evidence" value="ECO:0007669"/>
    <property type="project" value="UniProtKB-UniRule"/>
</dbReference>
<proteinExistence type="inferred from homology"/>
<feature type="binding site" evidence="7 9">
    <location>
        <position position="197"/>
    </location>
    <ligand>
        <name>FMN</name>
        <dbReference type="ChEBI" id="CHEBI:58210"/>
    </ligand>
</feature>
<reference evidence="12 13" key="1">
    <citation type="submission" date="2018-08" db="EMBL/GenBank/DDBJ databases">
        <title>Chitinophagaceae sp. K23C18032701, a novel bacterium isolated from forest soil.</title>
        <authorList>
            <person name="Wang C."/>
        </authorList>
    </citation>
    <scope>NUCLEOTIDE SEQUENCE [LARGE SCALE GENOMIC DNA]</scope>
    <source>
        <strain evidence="12 13">K23C18032701</strain>
    </source>
</reference>
<dbReference type="AlphaFoldDB" id="A0A3E1NRK6"/>
<feature type="binding site" evidence="7 8">
    <location>
        <position position="134"/>
    </location>
    <ligand>
        <name>substrate</name>
    </ligand>
</feature>
<feature type="binding site" evidence="7 9">
    <location>
        <position position="187"/>
    </location>
    <ligand>
        <name>FMN</name>
        <dbReference type="ChEBI" id="CHEBI:58210"/>
    </ligand>
</feature>
<keyword evidence="13" id="KW-1185">Reference proteome</keyword>
<gene>
    <name evidence="7 12" type="primary">pdxH</name>
    <name evidence="12" type="ORF">DXN05_06340</name>
</gene>
<comment type="caution">
    <text evidence="12">The sequence shown here is derived from an EMBL/GenBank/DDBJ whole genome shotgun (WGS) entry which is preliminary data.</text>
</comment>
<comment type="subunit">
    <text evidence="2 7">Homodimer.</text>
</comment>
<dbReference type="InterPro" id="IPR011576">
    <property type="entry name" value="Pyridox_Oxase_N"/>
</dbReference>
<evidence type="ECO:0000256" key="6">
    <source>
        <dbReference type="ARBA" id="ARBA00023096"/>
    </source>
</evidence>
<evidence type="ECO:0000256" key="8">
    <source>
        <dbReference type="PIRSR" id="PIRSR000190-1"/>
    </source>
</evidence>
<comment type="caution">
    <text evidence="7">Lacks conserved residue(s) required for the propagation of feature annotation.</text>
</comment>
<dbReference type="HAMAP" id="MF_01629">
    <property type="entry name" value="PdxH"/>
    <property type="match status" value="1"/>
</dbReference>
<dbReference type="InterPro" id="IPR019576">
    <property type="entry name" value="Pyridoxamine_oxidase_dimer_C"/>
</dbReference>
<organism evidence="12 13">
    <name type="scientific">Deminuibacter soli</name>
    <dbReference type="NCBI Taxonomy" id="2291815"/>
    <lineage>
        <taxon>Bacteria</taxon>
        <taxon>Pseudomonadati</taxon>
        <taxon>Bacteroidota</taxon>
        <taxon>Chitinophagia</taxon>
        <taxon>Chitinophagales</taxon>
        <taxon>Chitinophagaceae</taxon>
        <taxon>Deminuibacter</taxon>
    </lineage>
</organism>
<feature type="binding site" evidence="8">
    <location>
        <begin position="11"/>
        <end position="14"/>
    </location>
    <ligand>
        <name>substrate</name>
    </ligand>
</feature>
<dbReference type="EC" id="1.4.3.5" evidence="7"/>
<evidence type="ECO:0000256" key="4">
    <source>
        <dbReference type="ARBA" id="ARBA00022643"/>
    </source>
</evidence>
<dbReference type="PIRSF" id="PIRSF000190">
    <property type="entry name" value="Pyd_amn-ph_oxd"/>
    <property type="match status" value="1"/>
</dbReference>
<comment type="similarity">
    <text evidence="1 7">Belongs to the pyridoxamine 5'-phosphate oxidase family.</text>
</comment>
<dbReference type="GO" id="GO:0004733">
    <property type="term" value="F:pyridoxamine phosphate oxidase activity"/>
    <property type="evidence" value="ECO:0007669"/>
    <property type="project" value="UniProtKB-UniRule"/>
</dbReference>
<feature type="binding site" evidence="7 9">
    <location>
        <begin position="64"/>
        <end position="69"/>
    </location>
    <ligand>
        <name>FMN</name>
        <dbReference type="ChEBI" id="CHEBI:58210"/>
    </ligand>
</feature>
<sequence length="214" mass="24400">MSIQPAIAAIRKDYKLRTLDETDLAPDPIAQFSRWWNDATHSEIDEVNAMTLATVNKEGIPSARIVLLKTFDERGFVFFTNYQSDKGRQLAENGHAALVFFWKELERQVRIEGTVTKTSEADSDAYFLSRPLGSRIGAWASPQSQVITSRELLETNTEHYTNSFGNDVGRPPHWGGYVVQPQKVEFWQGRSSRLHDRLLYTREGAGWKIERLAP</sequence>
<feature type="binding site" evidence="7 8">
    <location>
        <begin position="193"/>
        <end position="195"/>
    </location>
    <ligand>
        <name>substrate</name>
    </ligand>
</feature>
<feature type="binding site" evidence="7 9">
    <location>
        <begin position="143"/>
        <end position="144"/>
    </location>
    <ligand>
        <name>FMN</name>
        <dbReference type="ChEBI" id="CHEBI:58210"/>
    </ligand>
</feature>
<dbReference type="OrthoDB" id="9780392at2"/>
<comment type="cofactor">
    <cofactor evidence="7 9">
        <name>FMN</name>
        <dbReference type="ChEBI" id="CHEBI:58210"/>
    </cofactor>
    <text evidence="7 9">Binds 1 FMN per subunit.</text>
</comment>
<feature type="binding site" evidence="7 9">
    <location>
        <position position="108"/>
    </location>
    <ligand>
        <name>FMN</name>
        <dbReference type="ChEBI" id="CHEBI:58210"/>
    </ligand>
</feature>
<dbReference type="Pfam" id="PF01243">
    <property type="entry name" value="PNPOx_N"/>
    <property type="match status" value="1"/>
</dbReference>
<dbReference type="Gene3D" id="2.30.110.10">
    <property type="entry name" value="Electron Transport, Fmn-binding Protein, Chain A"/>
    <property type="match status" value="1"/>
</dbReference>
<dbReference type="FunFam" id="2.30.110.10:FF:000020">
    <property type="entry name" value="PNPO isoform 11"/>
    <property type="match status" value="1"/>
</dbReference>
<dbReference type="PROSITE" id="PS01064">
    <property type="entry name" value="PYRIDOX_OXIDASE"/>
    <property type="match status" value="1"/>
</dbReference>
<dbReference type="InterPro" id="IPR019740">
    <property type="entry name" value="Pyridox_Oxase_CS"/>
</dbReference>
<dbReference type="PANTHER" id="PTHR10851:SF0">
    <property type="entry name" value="PYRIDOXINE-5'-PHOSPHATE OXIDASE"/>
    <property type="match status" value="1"/>
</dbReference>
<dbReference type="EMBL" id="QTJU01000001">
    <property type="protein sequence ID" value="RFM30569.1"/>
    <property type="molecule type" value="Genomic_DNA"/>
</dbReference>
<feature type="binding site" evidence="7 8">
    <location>
        <position position="126"/>
    </location>
    <ligand>
        <name>substrate</name>
    </ligand>
</feature>
<dbReference type="InterPro" id="IPR000659">
    <property type="entry name" value="Pyridox_Oxase"/>
</dbReference>
<name>A0A3E1NRK6_9BACT</name>
<accession>A0A3E1NRK6</accession>
<keyword evidence="4 7" id="KW-0288">FMN</keyword>
<feature type="binding site" evidence="7 9">
    <location>
        <begin position="79"/>
        <end position="80"/>
    </location>
    <ligand>
        <name>FMN</name>
        <dbReference type="ChEBI" id="CHEBI:58210"/>
    </ligand>
</feature>
<keyword evidence="5 7" id="KW-0560">Oxidoreductase</keyword>